<keyword evidence="3" id="KW-0949">S-adenosyl-L-methionine</keyword>
<dbReference type="GO" id="GO:0005730">
    <property type="term" value="C:nucleolus"/>
    <property type="evidence" value="ECO:0007669"/>
    <property type="project" value="TreeGrafter"/>
</dbReference>
<keyword evidence="1" id="KW-0489">Methyltransferase</keyword>
<dbReference type="InterPro" id="IPR021867">
    <property type="entry name" value="Bmt2/SAMTOR"/>
</dbReference>
<gene>
    <name evidence="4" type="ORF">HK103_002434</name>
</gene>
<dbReference type="EMBL" id="JADGKB010000185">
    <property type="protein sequence ID" value="KAJ3251387.1"/>
    <property type="molecule type" value="Genomic_DNA"/>
</dbReference>
<dbReference type="SUPFAM" id="SSF53335">
    <property type="entry name" value="S-adenosyl-L-methionine-dependent methyltransferases"/>
    <property type="match status" value="1"/>
</dbReference>
<evidence type="ECO:0000256" key="3">
    <source>
        <dbReference type="ARBA" id="ARBA00022691"/>
    </source>
</evidence>
<evidence type="ECO:0008006" key="6">
    <source>
        <dbReference type="Google" id="ProtNLM"/>
    </source>
</evidence>
<dbReference type="PANTHER" id="PTHR21008">
    <property type="entry name" value="S-ADENOSYLMETHIONINE SENSOR UPSTREAM OF MTORC1-RELATED"/>
    <property type="match status" value="1"/>
</dbReference>
<evidence type="ECO:0000313" key="4">
    <source>
        <dbReference type="EMBL" id="KAJ3251387.1"/>
    </source>
</evidence>
<accession>A0AAD5Y4S3</accession>
<dbReference type="Pfam" id="PF11968">
    <property type="entry name" value="Bmt2"/>
    <property type="match status" value="1"/>
</dbReference>
<protein>
    <recommendedName>
        <fullName evidence="6">25S rRNA adenine-N(1) methyltransferase</fullName>
    </recommendedName>
</protein>
<comment type="caution">
    <text evidence="4">The sequence shown here is derived from an EMBL/GenBank/DDBJ whole genome shotgun (WGS) entry which is preliminary data.</text>
</comment>
<dbReference type="Gene3D" id="3.40.50.150">
    <property type="entry name" value="Vaccinia Virus protein VP39"/>
    <property type="match status" value="1"/>
</dbReference>
<reference evidence="4" key="1">
    <citation type="submission" date="2020-05" db="EMBL/GenBank/DDBJ databases">
        <title>Phylogenomic resolution of chytrid fungi.</title>
        <authorList>
            <person name="Stajich J.E."/>
            <person name="Amses K."/>
            <person name="Simmons R."/>
            <person name="Seto K."/>
            <person name="Myers J."/>
            <person name="Bonds A."/>
            <person name="Quandt C.A."/>
            <person name="Barry K."/>
            <person name="Liu P."/>
            <person name="Grigoriev I."/>
            <person name="Longcore J.E."/>
            <person name="James T.Y."/>
        </authorList>
    </citation>
    <scope>NUCLEOTIDE SEQUENCE</scope>
    <source>
        <strain evidence="4">PLAUS21</strain>
    </source>
</reference>
<keyword evidence="5" id="KW-1185">Reference proteome</keyword>
<keyword evidence="2" id="KW-0808">Transferase</keyword>
<dbReference type="AlphaFoldDB" id="A0AAD5Y4S3"/>
<evidence type="ECO:0000256" key="2">
    <source>
        <dbReference type="ARBA" id="ARBA00022679"/>
    </source>
</evidence>
<dbReference type="PANTHER" id="PTHR21008:SF1">
    <property type="entry name" value="25S RRNA (ADENINE(2142)-N(1))-METHYLTRANSFERASE"/>
    <property type="match status" value="1"/>
</dbReference>
<name>A0AAD5Y4S3_9FUNG</name>
<proteinExistence type="predicted"/>
<evidence type="ECO:0000256" key="1">
    <source>
        <dbReference type="ARBA" id="ARBA00022603"/>
    </source>
</evidence>
<organism evidence="4 5">
    <name type="scientific">Boothiomyces macroporosus</name>
    <dbReference type="NCBI Taxonomy" id="261099"/>
    <lineage>
        <taxon>Eukaryota</taxon>
        <taxon>Fungi</taxon>
        <taxon>Fungi incertae sedis</taxon>
        <taxon>Chytridiomycota</taxon>
        <taxon>Chytridiomycota incertae sedis</taxon>
        <taxon>Chytridiomycetes</taxon>
        <taxon>Rhizophydiales</taxon>
        <taxon>Terramycetaceae</taxon>
        <taxon>Boothiomyces</taxon>
    </lineage>
</organism>
<evidence type="ECO:0000313" key="5">
    <source>
        <dbReference type="Proteomes" id="UP001210925"/>
    </source>
</evidence>
<dbReference type="Proteomes" id="UP001210925">
    <property type="component" value="Unassembled WGS sequence"/>
</dbReference>
<dbReference type="InterPro" id="IPR029063">
    <property type="entry name" value="SAM-dependent_MTases_sf"/>
</dbReference>
<dbReference type="GO" id="GO:0016433">
    <property type="term" value="F:rRNA (adenine) methyltransferase activity"/>
    <property type="evidence" value="ECO:0007669"/>
    <property type="project" value="TreeGrafter"/>
</dbReference>
<sequence length="168" mass="19149">MAVKPNMKMLDVGAISGEVYIKYQFLKVTSIDLNSQSPLVIKQDFFLRPIPATQAEKFDIVCLSLVINFVPEAEDRGRMLQIVSKHLAGDGLFYLVLPLPCVTNSRYCTNDHLKHIVFSLGYSLIAEHHSKKLAYYLFKFNGEYQQQEFKKVEIAPGPARNNFCITMK</sequence>